<name>A0A2M8QA30_9CHLR</name>
<feature type="transmembrane region" description="Helical" evidence="2">
    <location>
        <begin position="22"/>
        <end position="42"/>
    </location>
</feature>
<evidence type="ECO:0000313" key="4">
    <source>
        <dbReference type="Proteomes" id="UP000230790"/>
    </source>
</evidence>
<evidence type="ECO:0000313" key="3">
    <source>
        <dbReference type="EMBL" id="PJF46663.1"/>
    </source>
</evidence>
<dbReference type="Proteomes" id="UP000230790">
    <property type="component" value="Unassembled WGS sequence"/>
</dbReference>
<gene>
    <name evidence="3" type="ORF">CUN48_12670</name>
</gene>
<protein>
    <recommendedName>
        <fullName evidence="5">Septum formation initiator</fullName>
    </recommendedName>
</protein>
<evidence type="ECO:0000256" key="2">
    <source>
        <dbReference type="SAM" id="Phobius"/>
    </source>
</evidence>
<dbReference type="EMBL" id="PGTN01000113">
    <property type="protein sequence ID" value="PJF46663.1"/>
    <property type="molecule type" value="Genomic_DNA"/>
</dbReference>
<evidence type="ECO:0008006" key="5">
    <source>
        <dbReference type="Google" id="ProtNLM"/>
    </source>
</evidence>
<keyword evidence="2" id="KW-1133">Transmembrane helix</keyword>
<keyword evidence="1" id="KW-0175">Coiled coil</keyword>
<keyword evidence="2" id="KW-0472">Membrane</keyword>
<sequence length="121" mass="13619">MAQSHAPHGFDRISLPPAVNHLLVWFSIGALLLALPLAFNIASRLQAEARMRAEVERMTQEVNAAETKLAGLRAALGYARSEAFAEEWARARARWSKDGEVIVVPPMMRKPSHLWWESFLK</sequence>
<dbReference type="AlphaFoldDB" id="A0A2M8QA30"/>
<comment type="caution">
    <text evidence="3">The sequence shown here is derived from an EMBL/GenBank/DDBJ whole genome shotgun (WGS) entry which is preliminary data.</text>
</comment>
<accession>A0A2M8QA30</accession>
<proteinExistence type="predicted"/>
<keyword evidence="2" id="KW-0812">Transmembrane</keyword>
<reference evidence="3 4" key="1">
    <citation type="submission" date="2017-11" db="EMBL/GenBank/DDBJ databases">
        <title>Evolution of Phototrophy in the Chloroflexi Phylum Driven by Horizontal Gene Transfer.</title>
        <authorList>
            <person name="Ward L.M."/>
            <person name="Hemp J."/>
            <person name="Shih P.M."/>
            <person name="Mcglynn S.E."/>
            <person name="Fischer W."/>
        </authorList>
    </citation>
    <scope>NUCLEOTIDE SEQUENCE [LARGE SCALE GENOMIC DNA]</scope>
    <source>
        <strain evidence="3">JP3_7</strain>
    </source>
</reference>
<feature type="coiled-coil region" evidence="1">
    <location>
        <begin position="48"/>
        <end position="75"/>
    </location>
</feature>
<evidence type="ECO:0000256" key="1">
    <source>
        <dbReference type="SAM" id="Coils"/>
    </source>
</evidence>
<organism evidence="3 4">
    <name type="scientific">Candidatus Thermofonsia Clade 3 bacterium</name>
    <dbReference type="NCBI Taxonomy" id="2364212"/>
    <lineage>
        <taxon>Bacteria</taxon>
        <taxon>Bacillati</taxon>
        <taxon>Chloroflexota</taxon>
        <taxon>Candidatus Thermofontia</taxon>
        <taxon>Candidatus Thermofonsia Clade 3</taxon>
    </lineage>
</organism>